<dbReference type="PANTHER" id="PTHR47481">
    <property type="match status" value="1"/>
</dbReference>
<dbReference type="AlphaFoldDB" id="A0A438HDF6"/>
<proteinExistence type="predicted"/>
<evidence type="ECO:0000313" key="1">
    <source>
        <dbReference type="EMBL" id="RVW82493.1"/>
    </source>
</evidence>
<accession>A0A438HDF6</accession>
<sequence length="198" mass="22608">MGTETKEAHDQSIETWSHNDGLLTSWLLGLMTKEVMLLLDGTETAYDVWNSLGEKLIPMTKEKEFKGICDALAAVRKPVSDLDKVFQLAQGLGTKYMDFRVAMLSKPPYLSYNQFVLALQGYEQMIMTENEENKELINMNKPILPNEEEEEIKEEDFFLEVMASLQQDDSITMLLVTKGKMFIPTPEIQEIASTTNFH</sequence>
<organism evidence="1 2">
    <name type="scientific">Vitis vinifera</name>
    <name type="common">Grape</name>
    <dbReference type="NCBI Taxonomy" id="29760"/>
    <lineage>
        <taxon>Eukaryota</taxon>
        <taxon>Viridiplantae</taxon>
        <taxon>Streptophyta</taxon>
        <taxon>Embryophyta</taxon>
        <taxon>Tracheophyta</taxon>
        <taxon>Spermatophyta</taxon>
        <taxon>Magnoliopsida</taxon>
        <taxon>eudicotyledons</taxon>
        <taxon>Gunneridae</taxon>
        <taxon>Pentapetalae</taxon>
        <taxon>rosids</taxon>
        <taxon>Vitales</taxon>
        <taxon>Vitaceae</taxon>
        <taxon>Viteae</taxon>
        <taxon>Vitis</taxon>
    </lineage>
</organism>
<reference evidence="1 2" key="1">
    <citation type="journal article" date="2018" name="PLoS Genet.">
        <title>Population sequencing reveals clonal diversity and ancestral inbreeding in the grapevine cultivar Chardonnay.</title>
        <authorList>
            <person name="Roach M.J."/>
            <person name="Johnson D.L."/>
            <person name="Bohlmann J."/>
            <person name="van Vuuren H.J."/>
            <person name="Jones S.J."/>
            <person name="Pretorius I.S."/>
            <person name="Schmidt S.A."/>
            <person name="Borneman A.R."/>
        </authorList>
    </citation>
    <scope>NUCLEOTIDE SEQUENCE [LARGE SCALE GENOMIC DNA]</scope>
    <source>
        <strain evidence="2">cv. Chardonnay</strain>
        <tissue evidence="1">Leaf</tissue>
    </source>
</reference>
<evidence type="ECO:0000313" key="2">
    <source>
        <dbReference type="Proteomes" id="UP000288805"/>
    </source>
</evidence>
<comment type="caution">
    <text evidence="1">The sequence shown here is derived from an EMBL/GenBank/DDBJ whole genome shotgun (WGS) entry which is preliminary data.</text>
</comment>
<dbReference type="Proteomes" id="UP000288805">
    <property type="component" value="Unassembled WGS sequence"/>
</dbReference>
<dbReference type="EMBL" id="QGNW01000239">
    <property type="protein sequence ID" value="RVW82493.1"/>
    <property type="molecule type" value="Genomic_DNA"/>
</dbReference>
<gene>
    <name evidence="1" type="ORF">CK203_046290</name>
</gene>
<dbReference type="PANTHER" id="PTHR47481:SF10">
    <property type="entry name" value="COPIA-LIKE POLYPROTEIN_RETROTRANSPOSON"/>
    <property type="match status" value="1"/>
</dbReference>
<protein>
    <submittedName>
        <fullName evidence="1">Uncharacterized protein</fullName>
    </submittedName>
</protein>
<name>A0A438HDF6_VITVI</name>